<evidence type="ECO:0000313" key="3">
    <source>
        <dbReference type="Proteomes" id="UP000826271"/>
    </source>
</evidence>
<sequence>MTWRRSKIGLLSGATAKWIANEFKEEYKNNLEKPAEELDLSLKAKFEVHAARSKLYRARSIAMKVASRDHEKNYADIPSAICGLILDYEGILENLQGDEKSVIDESKWPENSHIPPLRPPIHKKKNLVFKQVGHNKVTCGKKGTQSRPDEGSNQSMGTRDSSSHVSSVDNSRGSQSTIS</sequence>
<evidence type="ECO:0000313" key="2">
    <source>
        <dbReference type="EMBL" id="KAG8369881.1"/>
    </source>
</evidence>
<feature type="compositionally biased region" description="Low complexity" evidence="1">
    <location>
        <begin position="159"/>
        <end position="179"/>
    </location>
</feature>
<keyword evidence="3" id="KW-1185">Reference proteome</keyword>
<name>A0AAV6WFB7_9LAMI</name>
<evidence type="ECO:0000256" key="1">
    <source>
        <dbReference type="SAM" id="MobiDB-lite"/>
    </source>
</evidence>
<dbReference type="EMBL" id="WHWC01000014">
    <property type="protein sequence ID" value="KAG8369881.1"/>
    <property type="molecule type" value="Genomic_DNA"/>
</dbReference>
<organism evidence="2 3">
    <name type="scientific">Buddleja alternifolia</name>
    <dbReference type="NCBI Taxonomy" id="168488"/>
    <lineage>
        <taxon>Eukaryota</taxon>
        <taxon>Viridiplantae</taxon>
        <taxon>Streptophyta</taxon>
        <taxon>Embryophyta</taxon>
        <taxon>Tracheophyta</taxon>
        <taxon>Spermatophyta</taxon>
        <taxon>Magnoliopsida</taxon>
        <taxon>eudicotyledons</taxon>
        <taxon>Gunneridae</taxon>
        <taxon>Pentapetalae</taxon>
        <taxon>asterids</taxon>
        <taxon>lamiids</taxon>
        <taxon>Lamiales</taxon>
        <taxon>Scrophulariaceae</taxon>
        <taxon>Buddlejeae</taxon>
        <taxon>Buddleja</taxon>
    </lineage>
</organism>
<dbReference type="Proteomes" id="UP000826271">
    <property type="component" value="Unassembled WGS sequence"/>
</dbReference>
<comment type="caution">
    <text evidence="2">The sequence shown here is derived from an EMBL/GenBank/DDBJ whole genome shotgun (WGS) entry which is preliminary data.</text>
</comment>
<gene>
    <name evidence="2" type="ORF">BUALT_Bualt14G0059600</name>
</gene>
<proteinExistence type="predicted"/>
<feature type="compositionally biased region" description="Polar residues" evidence="1">
    <location>
        <begin position="143"/>
        <end position="158"/>
    </location>
</feature>
<protein>
    <submittedName>
        <fullName evidence="2">Uncharacterized protein</fullName>
    </submittedName>
</protein>
<feature type="region of interest" description="Disordered" evidence="1">
    <location>
        <begin position="134"/>
        <end position="179"/>
    </location>
</feature>
<dbReference type="AlphaFoldDB" id="A0AAV6WFB7"/>
<reference evidence="2" key="1">
    <citation type="submission" date="2019-10" db="EMBL/GenBank/DDBJ databases">
        <authorList>
            <person name="Zhang R."/>
            <person name="Pan Y."/>
            <person name="Wang J."/>
            <person name="Ma R."/>
            <person name="Yu S."/>
        </authorList>
    </citation>
    <scope>NUCLEOTIDE SEQUENCE</scope>
    <source>
        <strain evidence="2">LA-IB0</strain>
        <tissue evidence="2">Leaf</tissue>
    </source>
</reference>
<accession>A0AAV6WFB7</accession>